<keyword evidence="2 8" id="KW-0696">RNA-directed RNA polymerase</keyword>
<keyword evidence="4 8" id="KW-0548">Nucleotidyltransferase</keyword>
<dbReference type="InterPro" id="IPR058752">
    <property type="entry name" value="RDRP_C_head"/>
</dbReference>
<evidence type="ECO:0000259" key="9">
    <source>
        <dbReference type="Pfam" id="PF05183"/>
    </source>
</evidence>
<comment type="catalytic activity">
    <reaction evidence="7 8">
        <text>RNA(n) + a ribonucleoside 5'-triphosphate = RNA(n+1) + diphosphate</text>
        <dbReference type="Rhea" id="RHEA:21248"/>
        <dbReference type="Rhea" id="RHEA-COMP:14527"/>
        <dbReference type="Rhea" id="RHEA-COMP:17342"/>
        <dbReference type="ChEBI" id="CHEBI:33019"/>
        <dbReference type="ChEBI" id="CHEBI:61557"/>
        <dbReference type="ChEBI" id="CHEBI:140395"/>
        <dbReference type="EC" id="2.7.7.48"/>
    </reaction>
</comment>
<evidence type="ECO:0000256" key="7">
    <source>
        <dbReference type="ARBA" id="ARBA00048744"/>
    </source>
</evidence>
<keyword evidence="5 8" id="KW-0694">RNA-binding</keyword>
<sequence>MGSDLRRVEAKLVWLPMAPHEKPKELFTMVGRHLGQILTVQGPLAGDETYDVYQEELQRRQVIINLEQPYAENVAKSIQVNWCKPWPGSQPTPHWWLQLPIEGPGDEFHSVERANLLSFGLGSFYGLNVFMEHFSSVKPPEPPPTKVPRKGLAPPVTRITWPKAEFEFDFERIKVTFMLVKDEHHKKTSNMLSFSVPFISINRILVCKKVFESQNRKNLHNTDLYLLLDHPLLFYTVENDPRHAGIDDEEEEEEDDEDDFLSREEKKLYKETSTHNFFYETPDTMWIRIVEFGDKSHFCSKQDIGLSRVLRLSLDKSYTQLINRFIINSSAEFYFTHVTTTKARSNFPKPKLSDGNFNCFYALRSLLSRSFDIEDQVSLKTPKDVKAINEHLEKYSNENAAALTEALFEIQLALDKGHILMFDRALEKLYKKYCLLIEDTGSLFETPAISNDMVLIRRAVLTLTRVIFLPPQAYLKSLIFRNFDPDFALRVSVRDDNFEKLAHTIKGSKDAQLEFLIENLKEELIEGLKMGPRRYEFVGCSASQLRDHGFLMYAEDNKGETSHSLREHIGQLERIRQIPKYMARMGQAFSQSLSHIKVPESCCTLVPDIQNGMNPESKKPYCFSDGIGQISQELAEVVYAKLKLDDIRPSSMQIRYAGCKGMLTVTPELDGKQVIFRESMNKFESSSNSLEILKCSCPPRFVYLNRPFITILEGMGVPKEVFLKLQEEMLLQYCRSFIYEEDAVPLLEKYSHIRLPYRKLSQHGVKITHEPFFRAMLQAIIRKQIGDLKQKARILIPPHFGRTMFGVLDETHSLRYGEVFVQLSTSVTEYRATDPTTILDGTIIVTKNPCMHPGDVRKFKAVDIEDLHHIKDCIVFPAVGRRPHPDEMAGSDLDGDEYSVIWHPDLIFQCDNFEPMNFPYNPAKELDRPVQVEDMADFFCTYIQKDCVGTLANAHLVWADYLSEGIFSKKCMRIARSYSISVDFAKTGVAAEITRGERPHTYPDFMEKNKEKNTYLSVKALGELFRNCRRLEACLEFTECDVKFEPDPSLIHPDWEKYRETAEQALRAYSTLVQSNLNHYGIESEGELMSGSVLKYSKYFGARSDVTDLSAILDFQVNTVFDSLREKYFREVENDEEEAYKMASAWYMVTYEANRFTGLPWVLSERLLQLKIVSQHVGRAAKDQRGHLLQEKIDAQIPRGDLSTRVEEVILSWLDTNANFFTTLGTRVSEMKPIAINEARKELKKALRENPQLSSPGQALLRILECYIKTGFFLPHTKIFNPQLLHLKNLGLMAIVTLIRMSATCNPSYLLSLNSAMDCARRGWETVRIPLPNELADHFICEENSVREFLMRQAPVAELLIRPMQGKNNQWYAMLLIKGSLWDRERFKDLVVQPWFPSAVMRGHLPRD</sequence>
<feature type="non-terminal residue" evidence="11">
    <location>
        <position position="1408"/>
    </location>
</feature>
<dbReference type="Pfam" id="PF26253">
    <property type="entry name" value="RdRP_head"/>
    <property type="match status" value="1"/>
</dbReference>
<proteinExistence type="inferred from homology"/>
<evidence type="ECO:0000256" key="3">
    <source>
        <dbReference type="ARBA" id="ARBA00022679"/>
    </source>
</evidence>
<dbReference type="EC" id="2.7.7.48" evidence="8"/>
<evidence type="ECO:0000256" key="4">
    <source>
        <dbReference type="ARBA" id="ARBA00022695"/>
    </source>
</evidence>
<feature type="domain" description="RDRP C-terminal head" evidence="10">
    <location>
        <begin position="1049"/>
        <end position="1181"/>
    </location>
</feature>
<evidence type="ECO:0000256" key="1">
    <source>
        <dbReference type="ARBA" id="ARBA00005762"/>
    </source>
</evidence>
<reference evidence="11 12" key="1">
    <citation type="submission" date="2022-01" db="EMBL/GenBank/DDBJ databases">
        <title>A chromosomal length assembly of Cordylochernes scorpioides.</title>
        <authorList>
            <person name="Zeh D."/>
            <person name="Zeh J."/>
        </authorList>
    </citation>
    <scope>NUCLEOTIDE SEQUENCE [LARGE SCALE GENOMIC DNA]</scope>
    <source>
        <strain evidence="11">IN4F17</strain>
        <tissue evidence="11">Whole Body</tissue>
    </source>
</reference>
<evidence type="ECO:0000256" key="2">
    <source>
        <dbReference type="ARBA" id="ARBA00022484"/>
    </source>
</evidence>
<keyword evidence="6" id="KW-0943">RNA-mediated gene silencing</keyword>
<feature type="domain" description="RDRP core" evidence="9">
    <location>
        <begin position="462"/>
        <end position="1027"/>
    </location>
</feature>
<dbReference type="Proteomes" id="UP001235939">
    <property type="component" value="Chromosome 03"/>
</dbReference>
<dbReference type="PANTHER" id="PTHR23079">
    <property type="entry name" value="RNA-DEPENDENT RNA POLYMERASE"/>
    <property type="match status" value="1"/>
</dbReference>
<evidence type="ECO:0000256" key="8">
    <source>
        <dbReference type="RuleBase" id="RU363098"/>
    </source>
</evidence>
<evidence type="ECO:0000259" key="10">
    <source>
        <dbReference type="Pfam" id="PF26253"/>
    </source>
</evidence>
<dbReference type="EMBL" id="CP092865">
    <property type="protein sequence ID" value="UYV64752.1"/>
    <property type="molecule type" value="Genomic_DNA"/>
</dbReference>
<keyword evidence="3 8" id="KW-0808">Transferase</keyword>
<name>A0ABY6K7E3_9ARAC</name>
<accession>A0ABY6K7E3</accession>
<keyword evidence="12" id="KW-1185">Reference proteome</keyword>
<dbReference type="Pfam" id="PF05183">
    <property type="entry name" value="RdRP"/>
    <property type="match status" value="1"/>
</dbReference>
<dbReference type="InterPro" id="IPR057596">
    <property type="entry name" value="RDRP_core"/>
</dbReference>
<gene>
    <name evidence="11" type="ORF">LAZ67_3001852</name>
</gene>
<organism evidence="11 12">
    <name type="scientific">Cordylochernes scorpioides</name>
    <dbReference type="NCBI Taxonomy" id="51811"/>
    <lineage>
        <taxon>Eukaryota</taxon>
        <taxon>Metazoa</taxon>
        <taxon>Ecdysozoa</taxon>
        <taxon>Arthropoda</taxon>
        <taxon>Chelicerata</taxon>
        <taxon>Arachnida</taxon>
        <taxon>Pseudoscorpiones</taxon>
        <taxon>Cheliferoidea</taxon>
        <taxon>Chernetidae</taxon>
        <taxon>Cordylochernes</taxon>
    </lineage>
</organism>
<evidence type="ECO:0000256" key="5">
    <source>
        <dbReference type="ARBA" id="ARBA00022884"/>
    </source>
</evidence>
<protein>
    <recommendedName>
        <fullName evidence="8">RNA-dependent RNA polymerase</fullName>
        <ecNumber evidence="8">2.7.7.48</ecNumber>
    </recommendedName>
</protein>
<dbReference type="PANTHER" id="PTHR23079:SF55">
    <property type="entry name" value="RNA-DIRECTED RNA POLYMERASE"/>
    <property type="match status" value="1"/>
</dbReference>
<evidence type="ECO:0000313" key="12">
    <source>
        <dbReference type="Proteomes" id="UP001235939"/>
    </source>
</evidence>
<evidence type="ECO:0000256" key="6">
    <source>
        <dbReference type="ARBA" id="ARBA00023158"/>
    </source>
</evidence>
<comment type="similarity">
    <text evidence="1 8">Belongs to the RdRP family.</text>
</comment>
<evidence type="ECO:0000313" key="11">
    <source>
        <dbReference type="EMBL" id="UYV64752.1"/>
    </source>
</evidence>
<dbReference type="InterPro" id="IPR007855">
    <property type="entry name" value="RDRP"/>
</dbReference>